<evidence type="ECO:0000313" key="1">
    <source>
        <dbReference type="EMBL" id="KKL60126.1"/>
    </source>
</evidence>
<feature type="non-terminal residue" evidence="1">
    <location>
        <position position="81"/>
    </location>
</feature>
<dbReference type="SUPFAM" id="SSF49503">
    <property type="entry name" value="Cupredoxins"/>
    <property type="match status" value="1"/>
</dbReference>
<organism evidence="1">
    <name type="scientific">marine sediment metagenome</name>
    <dbReference type="NCBI Taxonomy" id="412755"/>
    <lineage>
        <taxon>unclassified sequences</taxon>
        <taxon>metagenomes</taxon>
        <taxon>ecological metagenomes</taxon>
    </lineage>
</organism>
<name>A0A0F9E1Z7_9ZZZZ</name>
<dbReference type="AlphaFoldDB" id="A0A0F9E1Z7"/>
<reference evidence="1" key="1">
    <citation type="journal article" date="2015" name="Nature">
        <title>Complex archaea that bridge the gap between prokaryotes and eukaryotes.</title>
        <authorList>
            <person name="Spang A."/>
            <person name="Saw J.H."/>
            <person name="Jorgensen S.L."/>
            <person name="Zaremba-Niedzwiedzka K."/>
            <person name="Martijn J."/>
            <person name="Lind A.E."/>
            <person name="van Eijk R."/>
            <person name="Schleper C."/>
            <person name="Guy L."/>
            <person name="Ettema T.J."/>
        </authorList>
    </citation>
    <scope>NUCLEOTIDE SEQUENCE</scope>
</reference>
<accession>A0A0F9E1Z7</accession>
<comment type="caution">
    <text evidence="1">The sequence shown here is derived from an EMBL/GenBank/DDBJ whole genome shotgun (WGS) entry which is preliminary data.</text>
</comment>
<evidence type="ECO:0008006" key="2">
    <source>
        <dbReference type="Google" id="ProtNLM"/>
    </source>
</evidence>
<protein>
    <recommendedName>
        <fullName evidence="2">EfeO-type cupredoxin-like domain-containing protein</fullName>
    </recommendedName>
</protein>
<gene>
    <name evidence="1" type="ORF">LCGC14_2208460</name>
</gene>
<sequence length="81" mass="8889">MNAAILTGVIVVCAAIPMLTASVAADGEQRHFYIKARRYAYEPPRITVNKGDEVHIRLVSLDVVHGFYLEGHDIDALIEPG</sequence>
<proteinExistence type="predicted"/>
<dbReference type="EMBL" id="LAZR01029256">
    <property type="protein sequence ID" value="KKL60126.1"/>
    <property type="molecule type" value="Genomic_DNA"/>
</dbReference>
<dbReference type="Gene3D" id="2.60.40.420">
    <property type="entry name" value="Cupredoxins - blue copper proteins"/>
    <property type="match status" value="1"/>
</dbReference>
<dbReference type="InterPro" id="IPR008972">
    <property type="entry name" value="Cupredoxin"/>
</dbReference>